<dbReference type="InterPro" id="IPR036322">
    <property type="entry name" value="WD40_repeat_dom_sf"/>
</dbReference>
<keyword evidence="1" id="KW-0234">DNA repair</keyword>
<comment type="function">
    <text evidence="1">Ubiquitin-protein ligase which is mainly involved pre-mRNA splicing and DNA repair. Required for pre-mRNA splicing as component of the spliceosome.</text>
</comment>
<dbReference type="GO" id="GO:0071006">
    <property type="term" value="C:U2-type catalytic step 1 spliceosome"/>
    <property type="evidence" value="ECO:0007669"/>
    <property type="project" value="TreeGrafter"/>
</dbReference>
<gene>
    <name evidence="4" type="ORF">QTG54_003938</name>
</gene>
<organism evidence="4 5">
    <name type="scientific">Skeletonema marinoi</name>
    <dbReference type="NCBI Taxonomy" id="267567"/>
    <lineage>
        <taxon>Eukaryota</taxon>
        <taxon>Sar</taxon>
        <taxon>Stramenopiles</taxon>
        <taxon>Ochrophyta</taxon>
        <taxon>Bacillariophyta</taxon>
        <taxon>Coscinodiscophyceae</taxon>
        <taxon>Thalassiosirophycidae</taxon>
        <taxon>Thalassiosirales</taxon>
        <taxon>Skeletonemataceae</taxon>
        <taxon>Skeletonema</taxon>
        <taxon>Skeletonema marinoi-dohrnii complex</taxon>
    </lineage>
</organism>
<comment type="pathway">
    <text evidence="1">Protein modification; protein ubiquitination.</text>
</comment>
<feature type="compositionally biased region" description="Basic and acidic residues" evidence="2">
    <location>
        <begin position="166"/>
        <end position="177"/>
    </location>
</feature>
<dbReference type="Proteomes" id="UP001224775">
    <property type="component" value="Unassembled WGS sequence"/>
</dbReference>
<sequence length="597" mass="62548">MASNSNASQTFTCALTGLTPLTDAVVTPSGYICSRKLLLTKLSENGGMDPFDTSRTLDENTLVDLTSSNSAVAPPRPPTATSLPSLLTQISTEFDTVLLELYDTRKSLEETRRELSSALYQNDAAVRVVARLVRERDEARGALEEFLAKGGVAPPTSAAAATDGGEGAKRSEKRAAPVEEDAPPSSKKPRSNNDAAVAEDLSKIPQDTLNTMTSTWEILSKNRRTIAKKSKRSKEQIAEQDKLLAEKLNGEEKKVNLGKSTAKAGVLCVAKISTSCHLNGGGGDEYIVSGGHDKQAIVYNVTSGQIVATLSGAGGDVTAVSGMVVTDKVMLIGTGSSDGLVRLYSVPIASGGDDEVQLLGSEQLGKGEGVVPVSVVVHFSSTAESATVIVGGSDGSVNVFKFSESRFKLITYLKSEDGINFSSGCIHPDGLIYAAGTTTGKLLIYDLKTQAVAGTLEGHDGSPINCISVSENGYHVATSSSGDSPIHIWDLRKLKLSATITPPSDVGTVASLAFDPMGLYLAYSGEESTKVCVVKDWDRVVSSLSKTKTGTKGNNSQAAPTCGGVVWGGKGLEEDGGKVWIAAGCDGEKPIRFWGVE</sequence>
<feature type="domain" description="Prp19 coiled-coil region" evidence="3">
    <location>
        <begin position="79"/>
        <end position="145"/>
    </location>
</feature>
<dbReference type="Pfam" id="PF08606">
    <property type="entry name" value="Prp19"/>
    <property type="match status" value="1"/>
</dbReference>
<dbReference type="InterPro" id="IPR001680">
    <property type="entry name" value="WD40_rpt"/>
</dbReference>
<comment type="catalytic activity">
    <reaction evidence="1">
        <text>S-ubiquitinyl-[E2 ubiquitin-conjugating enzyme]-L-cysteine + [acceptor protein]-L-lysine = [E2 ubiquitin-conjugating enzyme]-L-cysteine + N(6)-ubiquitinyl-[acceptor protein]-L-lysine.</text>
        <dbReference type="EC" id="2.3.2.27"/>
    </reaction>
</comment>
<dbReference type="GO" id="GO:0006281">
    <property type="term" value="P:DNA repair"/>
    <property type="evidence" value="ECO:0007669"/>
    <property type="project" value="UniProtKB-KW"/>
</dbReference>
<dbReference type="Pfam" id="PF00400">
    <property type="entry name" value="WD40"/>
    <property type="match status" value="1"/>
</dbReference>
<proteinExistence type="inferred from homology"/>
<keyword evidence="1 4" id="KW-0808">Transferase</keyword>
<dbReference type="EMBL" id="JATAAI010000005">
    <property type="protein sequence ID" value="KAK1746014.1"/>
    <property type="molecule type" value="Genomic_DNA"/>
</dbReference>
<keyword evidence="1" id="KW-0539">Nucleus</keyword>
<dbReference type="GO" id="GO:0000974">
    <property type="term" value="C:Prp19 complex"/>
    <property type="evidence" value="ECO:0007669"/>
    <property type="project" value="UniProtKB-UniRule"/>
</dbReference>
<dbReference type="PANTHER" id="PTHR43995:SF1">
    <property type="entry name" value="PRE-MRNA-PROCESSING FACTOR 19"/>
    <property type="match status" value="1"/>
</dbReference>
<comment type="subcellular location">
    <subcellularLocation>
        <location evidence="1">Nucleus</location>
    </subcellularLocation>
</comment>
<dbReference type="PANTHER" id="PTHR43995">
    <property type="entry name" value="PRE-MRNA-PROCESSING FACTOR 19"/>
    <property type="match status" value="1"/>
</dbReference>
<reference evidence="4" key="1">
    <citation type="submission" date="2023-06" db="EMBL/GenBank/DDBJ databases">
        <title>Survivors Of The Sea: Transcriptome response of Skeletonema marinoi to long-term dormancy.</title>
        <authorList>
            <person name="Pinder M.I.M."/>
            <person name="Kourtchenko O."/>
            <person name="Robertson E.K."/>
            <person name="Larsson T."/>
            <person name="Maumus F."/>
            <person name="Osuna-Cruz C.M."/>
            <person name="Vancaester E."/>
            <person name="Stenow R."/>
            <person name="Vandepoele K."/>
            <person name="Ploug H."/>
            <person name="Bruchert V."/>
            <person name="Godhe A."/>
            <person name="Topel M."/>
        </authorList>
    </citation>
    <scope>NUCLEOTIDE SEQUENCE</scope>
    <source>
        <strain evidence="4">R05AC</strain>
    </source>
</reference>
<feature type="region of interest" description="Disordered" evidence="2">
    <location>
        <begin position="153"/>
        <end position="206"/>
    </location>
</feature>
<keyword evidence="1" id="KW-0508">mRNA splicing</keyword>
<evidence type="ECO:0000313" key="4">
    <source>
        <dbReference type="EMBL" id="KAK1746014.1"/>
    </source>
</evidence>
<dbReference type="SMART" id="SM00320">
    <property type="entry name" value="WD40"/>
    <property type="match status" value="5"/>
</dbReference>
<dbReference type="InterPro" id="IPR013915">
    <property type="entry name" value="Prp19_cc"/>
</dbReference>
<evidence type="ECO:0000256" key="2">
    <source>
        <dbReference type="SAM" id="MobiDB-lite"/>
    </source>
</evidence>
<dbReference type="SUPFAM" id="SSF50978">
    <property type="entry name" value="WD40 repeat-like"/>
    <property type="match status" value="1"/>
</dbReference>
<dbReference type="GO" id="GO:0000398">
    <property type="term" value="P:mRNA splicing, via spliceosome"/>
    <property type="evidence" value="ECO:0007669"/>
    <property type="project" value="InterPro"/>
</dbReference>
<accession>A0AAD8YI80</accession>
<dbReference type="AlphaFoldDB" id="A0AAD8YI80"/>
<dbReference type="InterPro" id="IPR038959">
    <property type="entry name" value="Prp19"/>
</dbReference>
<comment type="subunit">
    <text evidence="1">Homotetramer.</text>
</comment>
<evidence type="ECO:0000313" key="5">
    <source>
        <dbReference type="Proteomes" id="UP001224775"/>
    </source>
</evidence>
<evidence type="ECO:0000256" key="1">
    <source>
        <dbReference type="RuleBase" id="RU367101"/>
    </source>
</evidence>
<evidence type="ECO:0000259" key="3">
    <source>
        <dbReference type="Pfam" id="PF08606"/>
    </source>
</evidence>
<dbReference type="GO" id="GO:0070534">
    <property type="term" value="P:protein K63-linked ubiquitination"/>
    <property type="evidence" value="ECO:0007669"/>
    <property type="project" value="UniProtKB-UniRule"/>
</dbReference>
<keyword evidence="4" id="KW-0012">Acyltransferase</keyword>
<dbReference type="GO" id="GO:0061630">
    <property type="term" value="F:ubiquitin protein ligase activity"/>
    <property type="evidence" value="ECO:0007669"/>
    <property type="project" value="UniProtKB-UniRule"/>
</dbReference>
<keyword evidence="5" id="KW-1185">Reference proteome</keyword>
<dbReference type="InterPro" id="IPR015943">
    <property type="entry name" value="WD40/YVTN_repeat-like_dom_sf"/>
</dbReference>
<dbReference type="Gene3D" id="2.130.10.10">
    <property type="entry name" value="YVTN repeat-like/Quinoprotein amine dehydrogenase"/>
    <property type="match status" value="1"/>
</dbReference>
<keyword evidence="1" id="KW-0833">Ubl conjugation pathway</keyword>
<comment type="similarity">
    <text evidence="1">Belongs to the WD repeat PRP19 family.</text>
</comment>
<keyword evidence="1" id="KW-0507">mRNA processing</keyword>
<protein>
    <recommendedName>
        <fullName evidence="1">Pre-mRNA-processing factor 19</fullName>
        <ecNumber evidence="1">2.3.2.27</ecNumber>
    </recommendedName>
</protein>
<keyword evidence="1" id="KW-0227">DNA damage</keyword>
<dbReference type="GO" id="GO:0005737">
    <property type="term" value="C:cytoplasm"/>
    <property type="evidence" value="ECO:0007669"/>
    <property type="project" value="TreeGrafter"/>
</dbReference>
<keyword evidence="1" id="KW-0747">Spliceosome</keyword>
<comment type="caution">
    <text evidence="4">The sequence shown here is derived from an EMBL/GenBank/DDBJ whole genome shotgun (WGS) entry which is preliminary data.</text>
</comment>
<dbReference type="EC" id="2.3.2.27" evidence="1"/>
<name>A0AAD8YI80_9STRA</name>